<accession>A0AAW4U6Z8</accession>
<comment type="caution">
    <text evidence="1">The sequence shown here is derived from an EMBL/GenBank/DDBJ whole genome shotgun (WGS) entry which is preliminary data.</text>
</comment>
<proteinExistence type="predicted"/>
<organism evidence="1 2">
    <name type="scientific">Agathobacter rectalis</name>
    <dbReference type="NCBI Taxonomy" id="39491"/>
    <lineage>
        <taxon>Bacteria</taxon>
        <taxon>Bacillati</taxon>
        <taxon>Bacillota</taxon>
        <taxon>Clostridia</taxon>
        <taxon>Lachnospirales</taxon>
        <taxon>Lachnospiraceae</taxon>
        <taxon>Agathobacter</taxon>
    </lineage>
</organism>
<name>A0AAW4U6Z8_9FIRM</name>
<dbReference type="RefSeq" id="WP_306780602.1">
    <property type="nucleotide sequence ID" value="NZ_JAJCJK010000004.1"/>
</dbReference>
<gene>
    <name evidence="1" type="ORF">LIZ56_03845</name>
</gene>
<dbReference type="Proteomes" id="UP001197684">
    <property type="component" value="Unassembled WGS sequence"/>
</dbReference>
<protein>
    <submittedName>
        <fullName evidence="1">Uncharacterized protein</fullName>
    </submittedName>
</protein>
<dbReference type="AlphaFoldDB" id="A0AAW4U6Z8"/>
<dbReference type="Pfam" id="PF26128">
    <property type="entry name" value="Gad2"/>
    <property type="match status" value="1"/>
</dbReference>
<evidence type="ECO:0000313" key="2">
    <source>
        <dbReference type="Proteomes" id="UP001197684"/>
    </source>
</evidence>
<evidence type="ECO:0000313" key="1">
    <source>
        <dbReference type="EMBL" id="MCB6937546.1"/>
    </source>
</evidence>
<sequence>MALIKRDRENFWMLNWLDEYMTGHKGFICGGCFKNIFNKEKVKDLDIFFENESDFDDAVQYFDSQTPGYDGDDVRDEKYHFHYENDNVKAYKHIETGVVIELCCKIFGKPEEILNKFDFTITKFAYYKEEVEDETGAVAKNQELPFETLEDEHFLEEIGIPETHIEYKILMDDAFFEHLHLKRIVIDKDIPFPMSTFERMLRYAKYGYFPCKETKMKIINALRDLTDEQVELSESLYDGMD</sequence>
<dbReference type="EMBL" id="JAJCJK010000004">
    <property type="protein sequence ID" value="MCB6937546.1"/>
    <property type="molecule type" value="Genomic_DNA"/>
</dbReference>
<reference evidence="1" key="1">
    <citation type="submission" date="2021-10" db="EMBL/GenBank/DDBJ databases">
        <title>Collection of gut derived symbiotic bacterial strains cultured from healthy donors.</title>
        <authorList>
            <person name="Lin H."/>
            <person name="Littmann E."/>
            <person name="Kohout C."/>
            <person name="Pamer E.G."/>
        </authorList>
    </citation>
    <scope>NUCLEOTIDE SEQUENCE</scope>
    <source>
        <strain evidence="1">DFI.9.42</strain>
    </source>
</reference>